<evidence type="ECO:0000313" key="1">
    <source>
        <dbReference type="EMBL" id="SAL81743.1"/>
    </source>
</evidence>
<protein>
    <submittedName>
        <fullName evidence="1">Uncharacterized protein</fullName>
    </submittedName>
</protein>
<gene>
    <name evidence="1" type="ORF">AWB67_05927</name>
</gene>
<dbReference type="Proteomes" id="UP000054925">
    <property type="component" value="Unassembled WGS sequence"/>
</dbReference>
<accession>A0A158KLY5</accession>
<organism evidence="1 2">
    <name type="scientific">Caballeronia terrestris</name>
    <dbReference type="NCBI Taxonomy" id="1226301"/>
    <lineage>
        <taxon>Bacteria</taxon>
        <taxon>Pseudomonadati</taxon>
        <taxon>Pseudomonadota</taxon>
        <taxon>Betaproteobacteria</taxon>
        <taxon>Burkholderiales</taxon>
        <taxon>Burkholderiaceae</taxon>
        <taxon>Caballeronia</taxon>
    </lineage>
</organism>
<dbReference type="OrthoDB" id="674654at2"/>
<dbReference type="EMBL" id="FCOL02000065">
    <property type="protein sequence ID" value="SAL81743.1"/>
    <property type="molecule type" value="Genomic_DNA"/>
</dbReference>
<evidence type="ECO:0000313" key="2">
    <source>
        <dbReference type="Proteomes" id="UP000054925"/>
    </source>
</evidence>
<proteinExistence type="predicted"/>
<reference evidence="1" key="1">
    <citation type="submission" date="2016-01" db="EMBL/GenBank/DDBJ databases">
        <authorList>
            <person name="Peeters C."/>
        </authorList>
    </citation>
    <scope>NUCLEOTIDE SEQUENCE [LARGE SCALE GENOMIC DNA]</scope>
    <source>
        <strain evidence="1">LMG 22937</strain>
    </source>
</reference>
<keyword evidence="2" id="KW-1185">Reference proteome</keyword>
<dbReference type="AlphaFoldDB" id="A0A158KLY5"/>
<sequence length="227" mass="25569">MRISLIGTVHAESGRANLAELLTILERLQPDVIFAEIPTANLAEYLDGSLDDLESRAVALYRKGRPANVVPVDLNKPSDEFFRESEEMFTEVERTSRAFRRLIDQNSLDTRDHGFPYLNSDRCAQAWAAIYDEVRATVERINDARLRQIYALWSETNHRRETGMLENINGYCIGGALSHGVLLLGAAHRKAMVEKVQEQRVVGAPGVSWNLKVLPIFLHPQAVDPCE</sequence>
<comment type="caution">
    <text evidence="1">The sequence shown here is derived from an EMBL/GenBank/DDBJ whole genome shotgun (WGS) entry which is preliminary data.</text>
</comment>
<name>A0A158KLY5_9BURK</name>
<dbReference type="RefSeq" id="WP_087659692.1">
    <property type="nucleotide sequence ID" value="NZ_FCOL02000065.1"/>
</dbReference>